<evidence type="ECO:0000313" key="2">
    <source>
        <dbReference type="Proteomes" id="UP000744676"/>
    </source>
</evidence>
<accession>A0ACB6V976</accession>
<dbReference type="EMBL" id="QVQA01000009">
    <property type="protein sequence ID" value="KAF5101857.1"/>
    <property type="molecule type" value="Genomic_DNA"/>
</dbReference>
<protein>
    <submittedName>
        <fullName evidence="1">Uncharacterized protein</fullName>
    </submittedName>
</protein>
<sequence>MLVSKGGNNEIDEETGLPKGSSLRSVQLRHNSRTDDIYSPQSNIASPLDHSLGREIKIILPPKHVASELIESVWDNACVLFRFYHRPSFIRDLDLLYETDPDDYTNKQYKILPLVYSVMAVGVLFSMDKCEKLGFKDASEGYKYFVAARKLIDIADARDTYAIQSIVMMIIFLQCSARLSTCYSYIGVALRSALRAGLHRKVAYNFNPIELETRRRLFWTIRKMDIYVNAMLGLPRSTAESDFDQELPEEIDDENITEEAYFPQEKGKLSSAGIANAHTRLITILSHIMKHIYPVKQEEAIDSDSKPLYNVTHTKVAEMEQEIREWLESLPPELKPGTTPPPEYLKANRLLHLALCHIQVVLYRPFIHYCSPKFKRDEKARVSALNCIGVSRRAMYLAHELTSQKLLNGAYWFSIYTIFFSVACLVFYVHENINDPEAVEIRHDAELGKNALTSLKDSSMAAQRTYNLLNTLFEQLNRRTAKMPAYSNEEPVTSTSQQQSVQPHHANFVPPSQATPSAKLAKTQVGTIKTPGKRGRKSKKALAEAAAAATAAAVANVKNPNLGTNNNAGNNNKNANQQQPNLSFNLGDNSDPSFGVTAAAAADAVNGFPIMNNDKTLQNDRLNALANSGGNGSGSSNGSTPTDGKRTESPHFYVPGIMDQVDTQLFGRFLPPYMLQQQQQHSSQVSANNISNNNGGNKPNNNSSGSSDNNDVFSNIDNTGELSWVGNENGNDQSFYTIPVSEWANNNDNNAGGSSGNNDKSGLNNINVDGFNIDFDGVNGQQQKKGNGENNKEHSSKDHSQQQQQQNLPLNENSPQADGSRRFSMSSLFNNSKDWEDLLAQHNELSGLNSFMAQ</sequence>
<evidence type="ECO:0000313" key="1">
    <source>
        <dbReference type="EMBL" id="KAF5101857.1"/>
    </source>
</evidence>
<reference evidence="1 2" key="1">
    <citation type="journal article" date="2020" name="Front. Microbiol.">
        <title>Phenotypic and Genetic Characterization of the Cheese Ripening Yeast Geotrichum candidum.</title>
        <authorList>
            <person name="Perkins V."/>
            <person name="Vignola S."/>
            <person name="Lessard M.H."/>
            <person name="Plante P.L."/>
            <person name="Corbeil J."/>
            <person name="Dugat-Bony E."/>
            <person name="Frenette M."/>
            <person name="Labrie S."/>
        </authorList>
    </citation>
    <scope>NUCLEOTIDE SEQUENCE [LARGE SCALE GENOMIC DNA]</scope>
    <source>
        <strain evidence="1 2">LMA-1147</strain>
    </source>
</reference>
<keyword evidence="2" id="KW-1185">Reference proteome</keyword>
<gene>
    <name evidence="1" type="ORF">D0Z00_000719</name>
</gene>
<dbReference type="Proteomes" id="UP000744676">
    <property type="component" value="Unassembled WGS sequence"/>
</dbReference>
<organism evidence="1 2">
    <name type="scientific">Geotrichum galactomycetum</name>
    <dbReference type="NCBI Taxonomy" id="27317"/>
    <lineage>
        <taxon>Eukaryota</taxon>
        <taxon>Fungi</taxon>
        <taxon>Dikarya</taxon>
        <taxon>Ascomycota</taxon>
        <taxon>Saccharomycotina</taxon>
        <taxon>Dipodascomycetes</taxon>
        <taxon>Dipodascales</taxon>
        <taxon>Dipodascaceae</taxon>
        <taxon>Geotrichum</taxon>
    </lineage>
</organism>
<name>A0ACB6V976_9ASCO</name>
<comment type="caution">
    <text evidence="1">The sequence shown here is derived from an EMBL/GenBank/DDBJ whole genome shotgun (WGS) entry which is preliminary data.</text>
</comment>
<proteinExistence type="predicted"/>